<evidence type="ECO:0000313" key="8">
    <source>
        <dbReference type="Proteomes" id="UP000807785"/>
    </source>
</evidence>
<dbReference type="PANTHER" id="PTHR12867">
    <property type="entry name" value="GLYCOSYL TRANSFERASE-RELATED"/>
    <property type="match status" value="1"/>
</dbReference>
<dbReference type="InterPro" id="IPR039042">
    <property type="entry name" value="Alg13-like"/>
</dbReference>
<feature type="domain" description="Glycosyl transferase family 28 C-terminal" evidence="6">
    <location>
        <begin position="1"/>
        <end position="141"/>
    </location>
</feature>
<evidence type="ECO:0000256" key="3">
    <source>
        <dbReference type="ARBA" id="ARBA00022676"/>
    </source>
</evidence>
<comment type="subcellular location">
    <subcellularLocation>
        <location evidence="1">Endoplasmic reticulum</location>
    </subcellularLocation>
</comment>
<dbReference type="SUPFAM" id="SSF53756">
    <property type="entry name" value="UDP-Glycosyltransferase/glycogen phosphorylase"/>
    <property type="match status" value="1"/>
</dbReference>
<reference evidence="7" key="1">
    <citation type="submission" date="2020-10" db="EMBL/GenBank/DDBJ databases">
        <title>Connecting structure to function with the recovery of over 1000 high-quality activated sludge metagenome-assembled genomes encoding full-length rRNA genes using long-read sequencing.</title>
        <authorList>
            <person name="Singleton C.M."/>
            <person name="Petriglieri F."/>
            <person name="Kristensen J.M."/>
            <person name="Kirkegaard R.H."/>
            <person name="Michaelsen T.Y."/>
            <person name="Andersen M.H."/>
            <person name="Karst S.M."/>
            <person name="Dueholm M.S."/>
            <person name="Nielsen P.H."/>
            <person name="Albertsen M."/>
        </authorList>
    </citation>
    <scope>NUCLEOTIDE SEQUENCE</scope>
    <source>
        <strain evidence="7">Bjer_18-Q3-R1-45_BAT3C.347</strain>
    </source>
</reference>
<evidence type="ECO:0000256" key="5">
    <source>
        <dbReference type="ARBA" id="ARBA00022824"/>
    </source>
</evidence>
<proteinExistence type="inferred from homology"/>
<comment type="caution">
    <text evidence="7">The sequence shown here is derived from an EMBL/GenBank/DDBJ whole genome shotgun (WGS) entry which is preliminary data.</text>
</comment>
<dbReference type="AlphaFoldDB" id="A0A9D7HNJ5"/>
<gene>
    <name evidence="7" type="ORF">IPH26_18665</name>
</gene>
<protein>
    <recommendedName>
        <fullName evidence="6">Glycosyl transferase family 28 C-terminal domain-containing protein</fullName>
    </recommendedName>
</protein>
<evidence type="ECO:0000259" key="6">
    <source>
        <dbReference type="Pfam" id="PF04101"/>
    </source>
</evidence>
<name>A0A9D7HNJ5_9PROT</name>
<sequence>MIFVTVGSQMPFDRLIAAMDTWAAEQLGVIEVFAQVGCTKYKPRSMAFAESISPAEFADKVHGSSVMVAHAGMGSVLTALEVGRPLVIMPRRGDLLETRNDHQIATAKWLADRSGIYVAMSEGDLPQALSRAMLSGAENREISPNASPQLVGALRLFLTNDQDWASGHQNQF</sequence>
<dbReference type="InterPro" id="IPR007235">
    <property type="entry name" value="Glyco_trans_28_C"/>
</dbReference>
<dbReference type="EMBL" id="JADJEV010000005">
    <property type="protein sequence ID" value="MBK6974858.1"/>
    <property type="molecule type" value="Genomic_DNA"/>
</dbReference>
<dbReference type="GO" id="GO:0006488">
    <property type="term" value="P:dolichol-linked oligosaccharide biosynthetic process"/>
    <property type="evidence" value="ECO:0007669"/>
    <property type="project" value="InterPro"/>
</dbReference>
<evidence type="ECO:0000256" key="2">
    <source>
        <dbReference type="ARBA" id="ARBA00006962"/>
    </source>
</evidence>
<dbReference type="Gene3D" id="3.40.50.2000">
    <property type="entry name" value="Glycogen Phosphorylase B"/>
    <property type="match status" value="1"/>
</dbReference>
<dbReference type="Proteomes" id="UP000807785">
    <property type="component" value="Unassembled WGS sequence"/>
</dbReference>
<keyword evidence="5" id="KW-0256">Endoplasmic reticulum</keyword>
<evidence type="ECO:0000256" key="4">
    <source>
        <dbReference type="ARBA" id="ARBA00022679"/>
    </source>
</evidence>
<evidence type="ECO:0000313" key="7">
    <source>
        <dbReference type="EMBL" id="MBK6974858.1"/>
    </source>
</evidence>
<accession>A0A9D7HNJ5</accession>
<comment type="similarity">
    <text evidence="2">Belongs to the glycosyltransferase 28 family.</text>
</comment>
<dbReference type="PANTHER" id="PTHR12867:SF6">
    <property type="entry name" value="N-ACETYLGLUCOSAMINYLDIPHOSPHODOLICHOL N-ACETYLGLUCOSAMINYLTRANSFERASE"/>
    <property type="match status" value="1"/>
</dbReference>
<keyword evidence="3" id="KW-0328">Glycosyltransferase</keyword>
<organism evidence="7 8">
    <name type="scientific">Candidatus Methylophosphatis roskildensis</name>
    <dbReference type="NCBI Taxonomy" id="2899263"/>
    <lineage>
        <taxon>Bacteria</taxon>
        <taxon>Pseudomonadati</taxon>
        <taxon>Pseudomonadota</taxon>
        <taxon>Betaproteobacteria</taxon>
        <taxon>Nitrosomonadales</taxon>
        <taxon>Sterolibacteriaceae</taxon>
        <taxon>Candidatus Methylophosphatis</taxon>
    </lineage>
</organism>
<dbReference type="Pfam" id="PF04101">
    <property type="entry name" value="Glyco_tran_28_C"/>
    <property type="match status" value="1"/>
</dbReference>
<keyword evidence="4" id="KW-0808">Transferase</keyword>
<evidence type="ECO:0000256" key="1">
    <source>
        <dbReference type="ARBA" id="ARBA00004240"/>
    </source>
</evidence>
<dbReference type="GO" id="GO:0016758">
    <property type="term" value="F:hexosyltransferase activity"/>
    <property type="evidence" value="ECO:0007669"/>
    <property type="project" value="InterPro"/>
</dbReference>